<accession>R9P4J3</accession>
<dbReference type="HOGENOM" id="CLU_2705893_0_0_1"/>
<keyword evidence="2" id="KW-1185">Reference proteome</keyword>
<sequence>MCFAEAAVQRSSSPSLLNTTKTRQLTASKREEHRINEQKLHRDIVKRHVFVIRTKLTITCDCWQTWRKYSILP</sequence>
<name>R9P4J3_PSEHS</name>
<reference evidence="2" key="1">
    <citation type="journal article" date="2013" name="Genome Announc.">
        <title>Draft genome sequence of the basidiomycetous yeast-like fungus Pseudozyma hubeiensis SY62, which produces an abundant amount of the biosurfactant mannosylerythritol lipids.</title>
        <authorList>
            <person name="Konishi M."/>
            <person name="Hatada Y."/>
            <person name="Horiuchi J."/>
        </authorList>
    </citation>
    <scope>NUCLEOTIDE SEQUENCE [LARGE SCALE GENOMIC DNA]</scope>
    <source>
        <strain evidence="2">SY62</strain>
    </source>
</reference>
<dbReference type="GeneID" id="24105891"/>
<dbReference type="Proteomes" id="UP000014071">
    <property type="component" value="Unassembled WGS sequence"/>
</dbReference>
<gene>
    <name evidence="1" type="ORF">PHSY_000586</name>
</gene>
<organism evidence="1 2">
    <name type="scientific">Pseudozyma hubeiensis (strain SY62)</name>
    <name type="common">Yeast</name>
    <dbReference type="NCBI Taxonomy" id="1305764"/>
    <lineage>
        <taxon>Eukaryota</taxon>
        <taxon>Fungi</taxon>
        <taxon>Dikarya</taxon>
        <taxon>Basidiomycota</taxon>
        <taxon>Ustilaginomycotina</taxon>
        <taxon>Ustilaginomycetes</taxon>
        <taxon>Ustilaginales</taxon>
        <taxon>Ustilaginaceae</taxon>
        <taxon>Pseudozyma</taxon>
    </lineage>
</organism>
<dbReference type="AlphaFoldDB" id="R9P4J3"/>
<evidence type="ECO:0000313" key="1">
    <source>
        <dbReference type="EMBL" id="GAC93025.1"/>
    </source>
</evidence>
<evidence type="ECO:0000313" key="2">
    <source>
        <dbReference type="Proteomes" id="UP000014071"/>
    </source>
</evidence>
<proteinExistence type="predicted"/>
<protein>
    <submittedName>
        <fullName evidence="1">Uncharacterized protein</fullName>
    </submittedName>
</protein>
<dbReference type="RefSeq" id="XP_012186612.1">
    <property type="nucleotide sequence ID" value="XM_012331222.1"/>
</dbReference>
<dbReference type="EMBL" id="DF238771">
    <property type="protein sequence ID" value="GAC93025.1"/>
    <property type="molecule type" value="Genomic_DNA"/>
</dbReference>